<dbReference type="eggNOG" id="ENOG5030PK5">
    <property type="taxonomic scope" value="Bacteria"/>
</dbReference>
<gene>
    <name evidence="2" type="ORF">C273_09569</name>
</gene>
<proteinExistence type="predicted"/>
<dbReference type="Proteomes" id="UP000009885">
    <property type="component" value="Unassembled WGS sequence"/>
</dbReference>
<dbReference type="InterPro" id="IPR014036">
    <property type="entry name" value="DeoR-like_C"/>
</dbReference>
<dbReference type="STRING" id="1229783.C273_09569"/>
<accession>K9AJZ6</accession>
<dbReference type="Pfam" id="PF00455">
    <property type="entry name" value="DeoRC"/>
    <property type="match status" value="1"/>
</dbReference>
<evidence type="ECO:0000313" key="3">
    <source>
        <dbReference type="Proteomes" id="UP000009885"/>
    </source>
</evidence>
<comment type="caution">
    <text evidence="2">The sequence shown here is derived from an EMBL/GenBank/DDBJ whole genome shotgun (WGS) entry which is preliminary data.</text>
</comment>
<evidence type="ECO:0000313" key="2">
    <source>
        <dbReference type="EMBL" id="EKU46351.1"/>
    </source>
</evidence>
<feature type="domain" description="DeoR-like transcriptional repressor C-terminal sensor" evidence="1">
    <location>
        <begin position="16"/>
        <end position="133"/>
    </location>
</feature>
<organism evidence="2 3">
    <name type="scientific">Staphylococcus massiliensis S46</name>
    <dbReference type="NCBI Taxonomy" id="1229783"/>
    <lineage>
        <taxon>Bacteria</taxon>
        <taxon>Bacillati</taxon>
        <taxon>Bacillota</taxon>
        <taxon>Bacilli</taxon>
        <taxon>Bacillales</taxon>
        <taxon>Staphylococcaceae</taxon>
        <taxon>Staphylococcus</taxon>
    </lineage>
</organism>
<name>K9AJZ6_9STAP</name>
<dbReference type="AlphaFoldDB" id="K9AJZ6"/>
<sequence length="143" mass="15992">MENISQINIKDVIEKFGNGDIIALDYHPSCLEVIDEISNQNKEVSILSASTHVMAYVAKHSKLDIIIPDGVVNREAGYIHDITQNRHLNNIEITAYFKNVSCTSNCDNSKGEDSVYADIQAYLSKQAKDIYLLNSNDIKTNSK</sequence>
<evidence type="ECO:0000259" key="1">
    <source>
        <dbReference type="Pfam" id="PF00455"/>
    </source>
</evidence>
<reference evidence="2 3" key="1">
    <citation type="journal article" date="2013" name="Genome Announc.">
        <title>Genome Sequence of Staphylococcus massiliensis Strain S46, Isolated from the Surface of Healthy Human Skin.</title>
        <authorList>
            <person name="Srivastav R."/>
            <person name="Singh A."/>
            <person name="Jangir P.K."/>
            <person name="Kumari C."/>
            <person name="Muduli S."/>
            <person name="Sharma R."/>
        </authorList>
    </citation>
    <scope>NUCLEOTIDE SEQUENCE [LARGE SCALE GENOMIC DNA]</scope>
    <source>
        <strain evidence="2 3">S46</strain>
    </source>
</reference>
<keyword evidence="3" id="KW-1185">Reference proteome</keyword>
<dbReference type="PATRIC" id="fig|1229783.3.peg.1909"/>
<dbReference type="RefSeq" id="WP_009384375.1">
    <property type="nucleotide sequence ID" value="NZ_AMSQ01000018.1"/>
</dbReference>
<dbReference type="EMBL" id="AMSQ01000018">
    <property type="protein sequence ID" value="EKU46351.1"/>
    <property type="molecule type" value="Genomic_DNA"/>
</dbReference>
<protein>
    <recommendedName>
        <fullName evidence="1">DeoR-like transcriptional repressor C-terminal sensor domain-containing protein</fullName>
    </recommendedName>
</protein>